<evidence type="ECO:0000259" key="1">
    <source>
        <dbReference type="Pfam" id="PF13473"/>
    </source>
</evidence>
<dbReference type="Pfam" id="PF13473">
    <property type="entry name" value="Cupredoxin_1"/>
    <property type="match status" value="1"/>
</dbReference>
<dbReference type="EMBL" id="CAFAAI010000253">
    <property type="protein sequence ID" value="CAB4807678.1"/>
    <property type="molecule type" value="Genomic_DNA"/>
</dbReference>
<name>A0A6J6YK29_9ZZZZ</name>
<reference evidence="2" key="1">
    <citation type="submission" date="2020-05" db="EMBL/GenBank/DDBJ databases">
        <authorList>
            <person name="Chiriac C."/>
            <person name="Salcher M."/>
            <person name="Ghai R."/>
            <person name="Kavagutti S V."/>
        </authorList>
    </citation>
    <scope>NUCLEOTIDE SEQUENCE</scope>
</reference>
<dbReference type="AlphaFoldDB" id="A0A6J6YK29"/>
<dbReference type="InterPro" id="IPR028096">
    <property type="entry name" value="EfeO_Cupredoxin"/>
</dbReference>
<organism evidence="2">
    <name type="scientific">freshwater metagenome</name>
    <dbReference type="NCBI Taxonomy" id="449393"/>
    <lineage>
        <taxon>unclassified sequences</taxon>
        <taxon>metagenomes</taxon>
        <taxon>ecological metagenomes</taxon>
    </lineage>
</organism>
<dbReference type="SUPFAM" id="SSF49503">
    <property type="entry name" value="Cupredoxins"/>
    <property type="match status" value="1"/>
</dbReference>
<protein>
    <submittedName>
        <fullName evidence="2">Unannotated protein</fullName>
    </submittedName>
</protein>
<dbReference type="Gene3D" id="2.60.40.420">
    <property type="entry name" value="Cupredoxins - blue copper proteins"/>
    <property type="match status" value="1"/>
</dbReference>
<accession>A0A6J6YK29</accession>
<feature type="domain" description="EfeO-type cupredoxin-like" evidence="1">
    <location>
        <begin position="76"/>
        <end position="139"/>
    </location>
</feature>
<dbReference type="InterPro" id="IPR008972">
    <property type="entry name" value="Cupredoxin"/>
</dbReference>
<evidence type="ECO:0000313" key="2">
    <source>
        <dbReference type="EMBL" id="CAB4807678.1"/>
    </source>
</evidence>
<gene>
    <name evidence="2" type="ORF">UFOPK2992_01370</name>
</gene>
<sequence length="140" mass="13524">MTTRITALILGSVLAVSAMSACSSDKAAPPATIGSLDSIAVPGGALGTVPAGLALDTLPTESAAALEISGSTFGAVTANAGQTITVNNADSVAHSVTADDGSFTVDVPAGGTADLVVAAAGTYAIHCRIHQNMTGSIVIS</sequence>
<proteinExistence type="predicted"/>
<dbReference type="PROSITE" id="PS51257">
    <property type="entry name" value="PROKAR_LIPOPROTEIN"/>
    <property type="match status" value="1"/>
</dbReference>